<organism evidence="2 3">
    <name type="scientific">Mariprofundus ferrooxydans PV-1</name>
    <dbReference type="NCBI Taxonomy" id="314345"/>
    <lineage>
        <taxon>Bacteria</taxon>
        <taxon>Pseudomonadati</taxon>
        <taxon>Pseudomonadota</taxon>
        <taxon>Candidatius Mariprofundia</taxon>
        <taxon>Mariprofundales</taxon>
        <taxon>Mariprofundaceae</taxon>
        <taxon>Mariprofundus</taxon>
    </lineage>
</organism>
<protein>
    <submittedName>
        <fullName evidence="2">Uncharacterized protein</fullName>
    </submittedName>
</protein>
<dbReference type="RefSeq" id="WP_009849339.1">
    <property type="nucleotide sequence ID" value="NZ_DS022294.1"/>
</dbReference>
<evidence type="ECO:0000256" key="1">
    <source>
        <dbReference type="SAM" id="Phobius"/>
    </source>
</evidence>
<dbReference type="InParanoid" id="Q0F046"/>
<evidence type="ECO:0000313" key="3">
    <source>
        <dbReference type="Proteomes" id="UP000005297"/>
    </source>
</evidence>
<dbReference type="EMBL" id="AATS01000005">
    <property type="protein sequence ID" value="EAU54838.1"/>
    <property type="molecule type" value="Genomic_DNA"/>
</dbReference>
<feature type="transmembrane region" description="Helical" evidence="1">
    <location>
        <begin position="95"/>
        <end position="119"/>
    </location>
</feature>
<feature type="transmembrane region" description="Helical" evidence="1">
    <location>
        <begin position="61"/>
        <end position="83"/>
    </location>
</feature>
<keyword evidence="3" id="KW-1185">Reference proteome</keyword>
<dbReference type="OrthoDB" id="3295158at2"/>
<dbReference type="eggNOG" id="ENOG503185S">
    <property type="taxonomic scope" value="Bacteria"/>
</dbReference>
<sequence>MSLQRVFFAFFVLLALSMNFGFFYGQIDNAIHHNLYELFGAIVINLIATILKLGERSHFGSLMLASSLVADAGLLAAAMVLGYANHVSGNVTPEFVAVAVSLSGGALVANIVSVTLMVIEAATLRR</sequence>
<dbReference type="InterPro" id="IPR045655">
    <property type="entry name" value="DUF6394"/>
</dbReference>
<gene>
    <name evidence="2" type="ORF">SPV1_09093</name>
</gene>
<dbReference type="Pfam" id="PF19931">
    <property type="entry name" value="DUF6394"/>
    <property type="match status" value="1"/>
</dbReference>
<keyword evidence="1" id="KW-0812">Transmembrane</keyword>
<comment type="caution">
    <text evidence="2">The sequence shown here is derived from an EMBL/GenBank/DDBJ whole genome shotgun (WGS) entry which is preliminary data.</text>
</comment>
<evidence type="ECO:0000313" key="2">
    <source>
        <dbReference type="EMBL" id="EAU54838.1"/>
    </source>
</evidence>
<feature type="transmembrane region" description="Helical" evidence="1">
    <location>
        <begin position="35"/>
        <end position="54"/>
    </location>
</feature>
<reference evidence="2 3" key="1">
    <citation type="submission" date="2006-09" db="EMBL/GenBank/DDBJ databases">
        <authorList>
            <person name="Emerson D."/>
            <person name="Ferriera S."/>
            <person name="Johnson J."/>
            <person name="Kravitz S."/>
            <person name="Halpern A."/>
            <person name="Remington K."/>
            <person name="Beeson K."/>
            <person name="Tran B."/>
            <person name="Rogers Y.-H."/>
            <person name="Friedman R."/>
            <person name="Venter J.C."/>
        </authorList>
    </citation>
    <scope>NUCLEOTIDE SEQUENCE [LARGE SCALE GENOMIC DNA]</scope>
    <source>
        <strain evidence="2 3">PV-1</strain>
    </source>
</reference>
<proteinExistence type="predicted"/>
<dbReference type="HOGENOM" id="CLU_140289_0_0_0"/>
<keyword evidence="1" id="KW-1133">Transmembrane helix</keyword>
<dbReference type="AlphaFoldDB" id="Q0F046"/>
<keyword evidence="1" id="KW-0472">Membrane</keyword>
<name>Q0F046_9PROT</name>
<accession>Q0F046</accession>
<dbReference type="Proteomes" id="UP000005297">
    <property type="component" value="Unassembled WGS sequence"/>
</dbReference>